<proteinExistence type="predicted"/>
<protein>
    <submittedName>
        <fullName evidence="2">Uncharacterized protein</fullName>
    </submittedName>
</protein>
<keyword evidence="1" id="KW-0812">Transmembrane</keyword>
<dbReference type="AlphaFoldDB" id="A0A1F5T8E3"/>
<feature type="transmembrane region" description="Helical" evidence="1">
    <location>
        <begin position="495"/>
        <end position="517"/>
    </location>
</feature>
<sequence length="534" mass="62329">MAHIIEKLIDNFFAPEGGPKDGEKIKINTVIAKAALVYEKIRNAVDYQEDHLVRKNAIHRILKRKLVYEKLVMENYLLDKFHNENMSEQLLQELIRGRYISNDVSVGMIAVVDEIVKKYNQLLSRVKEMEGQLEKGMFDYFLELAAVEIEQTLIPNKKDKALINAMFSALNPRVKLQNSDIDDKERELQVYLACHRALSKWDTGMLRHLLLNLYYPEWKHADDALILRLANSIGKVVPEFEKQINHPWQKQFQKVMQKNIIIFWAIRDIMEANPKTVRSIFADAELLETEIKKAITKRYKGVYAKLQRGVVRSIIYVFFTKMILALAIEFPMDWYIAGAINYFTVAVNIIFPPFLMFVVAIFIRMPKKENTERIIQEIKNIALADGRGAVYELKDPKRRGQTVRFMFNLIYSISFVFSLFVIFFFLNKFDFNVVSSLIFVLFLTLVSFFGIRIRRPVADLLAIDRKDNFIGSIIDFFALPFVSMGRWMSNKFSKINVIAIFLDVIIEAPFKLIIEVFEDLFGFFKEKKEDVLSE</sequence>
<accession>A0A1F5T8E3</accession>
<feature type="transmembrane region" description="Helical" evidence="1">
    <location>
        <begin position="309"/>
        <end position="328"/>
    </location>
</feature>
<comment type="caution">
    <text evidence="2">The sequence shown here is derived from an EMBL/GenBank/DDBJ whole genome shotgun (WGS) entry which is preliminary data.</text>
</comment>
<feature type="transmembrane region" description="Helical" evidence="1">
    <location>
        <begin position="405"/>
        <end position="425"/>
    </location>
</feature>
<keyword evidence="1" id="KW-1133">Transmembrane helix</keyword>
<reference evidence="2 3" key="1">
    <citation type="journal article" date="2016" name="Nat. Commun.">
        <title>Thousands of microbial genomes shed light on interconnected biogeochemical processes in an aquifer system.</title>
        <authorList>
            <person name="Anantharaman K."/>
            <person name="Brown C.T."/>
            <person name="Hug L.A."/>
            <person name="Sharon I."/>
            <person name="Castelle C.J."/>
            <person name="Probst A.J."/>
            <person name="Thomas B.C."/>
            <person name="Singh A."/>
            <person name="Wilkins M.J."/>
            <person name="Karaoz U."/>
            <person name="Brodie E.L."/>
            <person name="Williams K.H."/>
            <person name="Hubbard S.S."/>
            <person name="Banfield J.F."/>
        </authorList>
    </citation>
    <scope>NUCLEOTIDE SEQUENCE [LARGE SCALE GENOMIC DNA]</scope>
</reference>
<evidence type="ECO:0000256" key="1">
    <source>
        <dbReference type="SAM" id="Phobius"/>
    </source>
</evidence>
<feature type="transmembrane region" description="Helical" evidence="1">
    <location>
        <begin position="431"/>
        <end position="449"/>
    </location>
</feature>
<evidence type="ECO:0000313" key="2">
    <source>
        <dbReference type="EMBL" id="OGF35023.1"/>
    </source>
</evidence>
<keyword evidence="1" id="KW-0472">Membrane</keyword>
<gene>
    <name evidence="2" type="ORF">A2482_01310</name>
</gene>
<feature type="transmembrane region" description="Helical" evidence="1">
    <location>
        <begin position="334"/>
        <end position="363"/>
    </location>
</feature>
<dbReference type="EMBL" id="MFGM01000065">
    <property type="protein sequence ID" value="OGF35023.1"/>
    <property type="molecule type" value="Genomic_DNA"/>
</dbReference>
<dbReference type="Proteomes" id="UP000178656">
    <property type="component" value="Unassembled WGS sequence"/>
</dbReference>
<organism evidence="2 3">
    <name type="scientific">Candidatus Falkowbacteria bacterium RIFOXYC2_FULL_48_21</name>
    <dbReference type="NCBI Taxonomy" id="1798005"/>
    <lineage>
        <taxon>Bacteria</taxon>
        <taxon>Candidatus Falkowiibacteriota</taxon>
    </lineage>
</organism>
<name>A0A1F5T8E3_9BACT</name>
<evidence type="ECO:0000313" key="3">
    <source>
        <dbReference type="Proteomes" id="UP000178656"/>
    </source>
</evidence>